<feature type="compositionally biased region" description="Polar residues" evidence="1">
    <location>
        <begin position="28"/>
        <end position="45"/>
    </location>
</feature>
<feature type="compositionally biased region" description="Polar residues" evidence="1">
    <location>
        <begin position="53"/>
        <end position="73"/>
    </location>
</feature>
<proteinExistence type="predicted"/>
<feature type="region of interest" description="Disordered" evidence="1">
    <location>
        <begin position="226"/>
        <end position="287"/>
    </location>
</feature>
<reference evidence="3" key="1">
    <citation type="submission" date="2025-08" db="UniProtKB">
        <authorList>
            <consortium name="RefSeq"/>
        </authorList>
    </citation>
    <scope>IDENTIFICATION</scope>
</reference>
<keyword evidence="2" id="KW-1185">Reference proteome</keyword>
<dbReference type="Proteomes" id="UP000695022">
    <property type="component" value="Unplaced"/>
</dbReference>
<dbReference type="RefSeq" id="XP_014669340.1">
    <property type="nucleotide sequence ID" value="XM_014813854.1"/>
</dbReference>
<accession>A0ABM1EAW9</accession>
<feature type="region of interest" description="Disordered" evidence="1">
    <location>
        <begin position="22"/>
        <end position="112"/>
    </location>
</feature>
<dbReference type="GeneID" id="106810476"/>
<organism evidence="2 3">
    <name type="scientific">Priapulus caudatus</name>
    <name type="common">Priapulid worm</name>
    <dbReference type="NCBI Taxonomy" id="37621"/>
    <lineage>
        <taxon>Eukaryota</taxon>
        <taxon>Metazoa</taxon>
        <taxon>Ecdysozoa</taxon>
        <taxon>Scalidophora</taxon>
        <taxon>Priapulida</taxon>
        <taxon>Priapulimorpha</taxon>
        <taxon>Priapulimorphida</taxon>
        <taxon>Priapulidae</taxon>
        <taxon>Priapulus</taxon>
    </lineage>
</organism>
<feature type="compositionally biased region" description="Basic and acidic residues" evidence="1">
    <location>
        <begin position="232"/>
        <end position="250"/>
    </location>
</feature>
<sequence length="287" mass="32041">MALNDYEIDEFEAQFQDELEAMIDVENSDLQSGDGHSSRISQNHASHSRKSLPFNSPKSDRTNSVTEAGNTGSLKKRNGISNEEEFVCIQPPQKRPRTSSSPPLPSAPQLDATFPLPSLDIVWDDDDDDVAVTKNPIAERIRRERQRRSTAVEVEAVAAAMVFSPSQDIQRIQSERARRSVHPLLTSSFSNRCDAGVERRRVLTRAPPGECVTVTGTEGRRVYMRLETADPADERKKEEEEKKKKEEAKKKPFKPAGVVELSDDLDTHGRPTHKVTQPPASQSANNE</sequence>
<name>A0ABM1EAW9_PRICU</name>
<evidence type="ECO:0000313" key="2">
    <source>
        <dbReference type="Proteomes" id="UP000695022"/>
    </source>
</evidence>
<evidence type="ECO:0000256" key="1">
    <source>
        <dbReference type="SAM" id="MobiDB-lite"/>
    </source>
</evidence>
<evidence type="ECO:0000313" key="3">
    <source>
        <dbReference type="RefSeq" id="XP_014669340.1"/>
    </source>
</evidence>
<gene>
    <name evidence="3" type="primary">LOC106810476</name>
</gene>
<feature type="compositionally biased region" description="Polar residues" evidence="1">
    <location>
        <begin position="274"/>
        <end position="287"/>
    </location>
</feature>
<protein>
    <submittedName>
        <fullName evidence="3">Uncharacterized protein LOC106810476</fullName>
    </submittedName>
</protein>